<dbReference type="PANTHER" id="PTHR43265:SF1">
    <property type="entry name" value="ESTERASE ESTD"/>
    <property type="match status" value="1"/>
</dbReference>
<feature type="domain" description="Serine aminopeptidase S33" evidence="1">
    <location>
        <begin position="130"/>
        <end position="299"/>
    </location>
</feature>
<dbReference type="GO" id="GO:0004177">
    <property type="term" value="F:aminopeptidase activity"/>
    <property type="evidence" value="ECO:0007669"/>
    <property type="project" value="UniProtKB-KW"/>
</dbReference>
<proteinExistence type="predicted"/>
<keyword evidence="2" id="KW-0031">Aminopeptidase</keyword>
<protein>
    <submittedName>
        <fullName evidence="2">Serine aminopeptidase S33 family</fullName>
    </submittedName>
</protein>
<evidence type="ECO:0000259" key="1">
    <source>
        <dbReference type="Pfam" id="PF12146"/>
    </source>
</evidence>
<organism evidence="2 3">
    <name type="scientific">Sphingobacterium siyangense</name>
    <dbReference type="NCBI Taxonomy" id="459529"/>
    <lineage>
        <taxon>Bacteria</taxon>
        <taxon>Pseudomonadati</taxon>
        <taxon>Bacteroidota</taxon>
        <taxon>Sphingobacteriia</taxon>
        <taxon>Sphingobacteriales</taxon>
        <taxon>Sphingobacteriaceae</taxon>
        <taxon>Sphingobacterium</taxon>
    </lineage>
</organism>
<accession>A0A562MLH6</accession>
<dbReference type="Pfam" id="PF12146">
    <property type="entry name" value="Hydrolase_4"/>
    <property type="match status" value="1"/>
</dbReference>
<dbReference type="Gene3D" id="3.40.50.1820">
    <property type="entry name" value="alpha/beta hydrolase"/>
    <property type="match status" value="1"/>
</dbReference>
<dbReference type="Proteomes" id="UP000315908">
    <property type="component" value="Unassembled WGS sequence"/>
</dbReference>
<dbReference type="InterPro" id="IPR022742">
    <property type="entry name" value="Hydrolase_4"/>
</dbReference>
<evidence type="ECO:0000313" key="2">
    <source>
        <dbReference type="EMBL" id="TWI20668.1"/>
    </source>
</evidence>
<reference evidence="2 3" key="1">
    <citation type="journal article" date="2015" name="Stand. Genomic Sci.">
        <title>Genomic Encyclopedia of Bacterial and Archaeal Type Strains, Phase III: the genomes of soil and plant-associated and newly described type strains.</title>
        <authorList>
            <person name="Whitman W.B."/>
            <person name="Woyke T."/>
            <person name="Klenk H.P."/>
            <person name="Zhou Y."/>
            <person name="Lilburn T.G."/>
            <person name="Beck B.J."/>
            <person name="De Vos P."/>
            <person name="Vandamme P."/>
            <person name="Eisen J.A."/>
            <person name="Garrity G."/>
            <person name="Hugenholtz P."/>
            <person name="Kyrpides N.C."/>
        </authorList>
    </citation>
    <scope>NUCLEOTIDE SEQUENCE [LARGE SCALE GENOMIC DNA]</scope>
    <source>
        <strain evidence="2 3">CGMCC 1.6855</strain>
    </source>
</reference>
<dbReference type="RefSeq" id="WP_208734199.1">
    <property type="nucleotide sequence ID" value="NZ_VLKR01000009.1"/>
</dbReference>
<gene>
    <name evidence="2" type="ORF">IQ31_02059</name>
</gene>
<sequence>MDIVYLRNAKQRIRENFSPPFTTKIVRFTDSNPQSTEKRTLFRIKPITLDKSKFNTELIMPKTYPLDYSLTNYSPLQRITFSTLTFLIAIYCVLFAQHTKAQSLDWSTKDIVFKSEGINLAGTILQPRRAHAAIVLIHGSGQEKRMMDFASYLAQNGIAVFTYDKRGVGKSEGTYAGPEVGTNNIDSANLHLLAKDAQAAVKAFHQQLGKTNIPVGLLGFSQAGWIIPLATNQNPLVDFFVLYSGAVIPAREQLRFQFFTNGKKDFWDKHTEADARQHVANDPDRYQFTNTDPMTSLKTITTPGLWLFGSKDIQIPVGLSIEHINALKAQGKPFEYCLFPLLDHNTSLSASREPSAIALNWIKNQRKKSHKKCLLTTIHLHQIKH</sequence>
<dbReference type="AlphaFoldDB" id="A0A562MLH6"/>
<dbReference type="EMBL" id="VLKR01000009">
    <property type="protein sequence ID" value="TWI20668.1"/>
    <property type="molecule type" value="Genomic_DNA"/>
</dbReference>
<comment type="caution">
    <text evidence="2">The sequence shown here is derived from an EMBL/GenBank/DDBJ whole genome shotgun (WGS) entry which is preliminary data.</text>
</comment>
<dbReference type="InterPro" id="IPR029058">
    <property type="entry name" value="AB_hydrolase_fold"/>
</dbReference>
<evidence type="ECO:0000313" key="3">
    <source>
        <dbReference type="Proteomes" id="UP000315908"/>
    </source>
</evidence>
<dbReference type="GO" id="GO:0052689">
    <property type="term" value="F:carboxylic ester hydrolase activity"/>
    <property type="evidence" value="ECO:0007669"/>
    <property type="project" value="TreeGrafter"/>
</dbReference>
<dbReference type="SUPFAM" id="SSF53474">
    <property type="entry name" value="alpha/beta-Hydrolases"/>
    <property type="match status" value="1"/>
</dbReference>
<name>A0A562MLH6_9SPHI</name>
<keyword evidence="2" id="KW-0378">Hydrolase</keyword>
<dbReference type="InterPro" id="IPR053145">
    <property type="entry name" value="AB_hydrolase_Est10"/>
</dbReference>
<keyword evidence="2" id="KW-0645">Protease</keyword>
<dbReference type="PANTHER" id="PTHR43265">
    <property type="entry name" value="ESTERASE ESTD"/>
    <property type="match status" value="1"/>
</dbReference>